<dbReference type="PROSITE" id="PS00086">
    <property type="entry name" value="CYTOCHROME_P450"/>
    <property type="match status" value="1"/>
</dbReference>
<keyword evidence="7" id="KW-1133">Transmembrane helix</keyword>
<organism evidence="14">
    <name type="scientific">Wickerhamiella domercqiae</name>
    <name type="common">Yeast</name>
    <dbReference type="NCBI Taxonomy" id="45788"/>
    <lineage>
        <taxon>Eukaryota</taxon>
        <taxon>Fungi</taxon>
        <taxon>Dikarya</taxon>
        <taxon>Ascomycota</taxon>
        <taxon>Saccharomycotina</taxon>
        <taxon>Dipodascomycetes</taxon>
        <taxon>Dipodascales</taxon>
        <taxon>Trichomonascaceae</taxon>
        <taxon>Wickerhamiella</taxon>
    </lineage>
</organism>
<dbReference type="GO" id="GO:0016020">
    <property type="term" value="C:membrane"/>
    <property type="evidence" value="ECO:0007669"/>
    <property type="project" value="UniProtKB-SubCell"/>
</dbReference>
<evidence type="ECO:0000256" key="6">
    <source>
        <dbReference type="ARBA" id="ARBA00022723"/>
    </source>
</evidence>
<dbReference type="InterPro" id="IPR002402">
    <property type="entry name" value="Cyt_P450_E_grp-II"/>
</dbReference>
<evidence type="ECO:0000256" key="3">
    <source>
        <dbReference type="ARBA" id="ARBA00010617"/>
    </source>
</evidence>
<keyword evidence="4 12" id="KW-0349">Heme</keyword>
<dbReference type="InterPro" id="IPR036396">
    <property type="entry name" value="Cyt_P450_sf"/>
</dbReference>
<evidence type="ECO:0000256" key="10">
    <source>
        <dbReference type="ARBA" id="ARBA00023033"/>
    </source>
</evidence>
<dbReference type="CDD" id="cd11063">
    <property type="entry name" value="CYP52"/>
    <property type="match status" value="1"/>
</dbReference>
<reference evidence="14" key="1">
    <citation type="submission" date="2014-09" db="EMBL/GenBank/DDBJ databases">
        <title>The utilization of different n-alkanes by Wickerhamiella domercqiae var. sophorolipid CGMCC 1576 and the inducible expression of cytochrome P450 by n-alkanes.</title>
        <authorList>
            <person name="Li W."/>
            <person name="Song X."/>
        </authorList>
    </citation>
    <scope>NUCLEOTIDE SEQUENCE</scope>
</reference>
<dbReference type="PRINTS" id="PR00385">
    <property type="entry name" value="P450"/>
</dbReference>
<evidence type="ECO:0000256" key="11">
    <source>
        <dbReference type="ARBA" id="ARBA00023136"/>
    </source>
</evidence>
<keyword evidence="11" id="KW-0472">Membrane</keyword>
<evidence type="ECO:0000256" key="9">
    <source>
        <dbReference type="ARBA" id="ARBA00023004"/>
    </source>
</evidence>
<dbReference type="PANTHER" id="PTHR24287">
    <property type="entry name" value="P450, PUTATIVE (EUROFUNG)-RELATED"/>
    <property type="match status" value="1"/>
</dbReference>
<sequence>MSLSAVAGLLPLLFVAFLVLHEPIWLLWYRYAARRHKCSMPRFIEKSFPLGIQRTMDMIKTAKSYTLLEVQYDRVFNKFKARTYLRQAPLQYQIFTIEPENIKTILATKFNDFGLGARFHTVGKVFGQGIFTLSGNGWKQSRSMLRPQFTKDQVCRIDQISSHAAELIKEMNRAMKVDQFIDVQHYFHKLTLDTATEFLFGESCESLNPENQSCIVARDGSEITAEQFVESYNFLLNYAFKRTLSSKVYWLFNSKEFRDHKKRAQSYIDYYVDKALYATSFAAENSIAEKDAAAESSGIYVFSLEMAKVTRDPVTIRDQIFNILIAGRDTTAATLSFAIHFLARNPDVFNKLREEVLDHFGTKEEQRPLSFELLKQAPYLKQVINEVLRLAPVLPLNFRTAVRDTTLPIGGGPEQKDPIFVPKGTAVYYSIYMVHRDIKYWGPDAHEFNPNRWENLKLDNVWAFLPFNGGPRICLGQQFALTELSLTLVRLLQEYSKIEMGPDFPESPRFSTTLTAQHAPPGVVVRFS</sequence>
<evidence type="ECO:0000256" key="2">
    <source>
        <dbReference type="ARBA" id="ARBA00004370"/>
    </source>
</evidence>
<dbReference type="InterPro" id="IPR047146">
    <property type="entry name" value="Cyt_P450_E_CYP52_fungi"/>
</dbReference>
<keyword evidence="10 13" id="KW-0503">Monooxygenase</keyword>
<dbReference type="AlphaFoldDB" id="A0A0A7DYB1"/>
<evidence type="ECO:0000256" key="13">
    <source>
        <dbReference type="RuleBase" id="RU000461"/>
    </source>
</evidence>
<feature type="binding site" description="axial binding residue" evidence="12">
    <location>
        <position position="474"/>
    </location>
    <ligand>
        <name>heme</name>
        <dbReference type="ChEBI" id="CHEBI:30413"/>
    </ligand>
    <ligandPart>
        <name>Fe</name>
        <dbReference type="ChEBI" id="CHEBI:18248"/>
    </ligandPart>
</feature>
<dbReference type="GO" id="GO:0016712">
    <property type="term" value="F:oxidoreductase activity, acting on paired donors, with incorporation or reduction of molecular oxygen, reduced flavin or flavoprotein as one donor, and incorporation of one atom of oxygen"/>
    <property type="evidence" value="ECO:0007669"/>
    <property type="project" value="InterPro"/>
</dbReference>
<evidence type="ECO:0000256" key="8">
    <source>
        <dbReference type="ARBA" id="ARBA00023002"/>
    </source>
</evidence>
<comment type="subcellular location">
    <subcellularLocation>
        <location evidence="2">Membrane</location>
    </subcellularLocation>
</comment>
<proteinExistence type="inferred from homology"/>
<dbReference type="Gene3D" id="1.10.630.10">
    <property type="entry name" value="Cytochrome P450"/>
    <property type="match status" value="1"/>
</dbReference>
<evidence type="ECO:0000256" key="1">
    <source>
        <dbReference type="ARBA" id="ARBA00001971"/>
    </source>
</evidence>
<dbReference type="GO" id="GO:0005506">
    <property type="term" value="F:iron ion binding"/>
    <property type="evidence" value="ECO:0007669"/>
    <property type="project" value="InterPro"/>
</dbReference>
<dbReference type="PRINTS" id="PR01239">
    <property type="entry name" value="EP450IICYP52"/>
</dbReference>
<dbReference type="InterPro" id="IPR001128">
    <property type="entry name" value="Cyt_P450"/>
</dbReference>
<dbReference type="PANTHER" id="PTHR24287:SF1">
    <property type="entry name" value="P450, PUTATIVE (EUROFUNG)-RELATED"/>
    <property type="match status" value="1"/>
</dbReference>
<dbReference type="EMBL" id="KM492812">
    <property type="protein sequence ID" value="AIY55341.1"/>
    <property type="molecule type" value="Genomic_DNA"/>
</dbReference>
<dbReference type="EC" id="1.14.14.-" evidence="14"/>
<keyword evidence="5" id="KW-0812">Transmembrane</keyword>
<keyword evidence="9 12" id="KW-0408">Iron</keyword>
<keyword evidence="6 12" id="KW-0479">Metal-binding</keyword>
<protein>
    <submittedName>
        <fullName evidence="14">Cytochrome P450 monooxygenase CYP52-M1</fullName>
        <ecNumber evidence="14">1.14.14.-</ecNumber>
    </submittedName>
</protein>
<comment type="similarity">
    <text evidence="3 13">Belongs to the cytochrome P450 family.</text>
</comment>
<comment type="cofactor">
    <cofactor evidence="1 12">
        <name>heme</name>
        <dbReference type="ChEBI" id="CHEBI:30413"/>
    </cofactor>
</comment>
<evidence type="ECO:0000256" key="12">
    <source>
        <dbReference type="PIRSR" id="PIRSR602402-1"/>
    </source>
</evidence>
<name>A0A0A7DYB1_WICDO</name>
<evidence type="ECO:0000256" key="7">
    <source>
        <dbReference type="ARBA" id="ARBA00022989"/>
    </source>
</evidence>
<evidence type="ECO:0000256" key="4">
    <source>
        <dbReference type="ARBA" id="ARBA00022617"/>
    </source>
</evidence>
<dbReference type="InterPro" id="IPR002974">
    <property type="entry name" value="Cyt_P450_E_CYP52_ascomycetes"/>
</dbReference>
<keyword evidence="8 13" id="KW-0560">Oxidoreductase</keyword>
<evidence type="ECO:0000256" key="5">
    <source>
        <dbReference type="ARBA" id="ARBA00022692"/>
    </source>
</evidence>
<accession>A0A0A7DYB1</accession>
<dbReference type="PRINTS" id="PR00464">
    <property type="entry name" value="EP450II"/>
</dbReference>
<dbReference type="SUPFAM" id="SSF48264">
    <property type="entry name" value="Cytochrome P450"/>
    <property type="match status" value="1"/>
</dbReference>
<dbReference type="Pfam" id="PF00067">
    <property type="entry name" value="p450"/>
    <property type="match status" value="1"/>
</dbReference>
<dbReference type="InterPro" id="IPR017972">
    <property type="entry name" value="Cyt_P450_CS"/>
</dbReference>
<dbReference type="GO" id="GO:0020037">
    <property type="term" value="F:heme binding"/>
    <property type="evidence" value="ECO:0007669"/>
    <property type="project" value="InterPro"/>
</dbReference>
<evidence type="ECO:0000313" key="14">
    <source>
        <dbReference type="EMBL" id="AIY55341.1"/>
    </source>
</evidence>